<keyword evidence="7" id="KW-0732">Signal</keyword>
<gene>
    <name evidence="10" type="ORF">DC3_33760</name>
</gene>
<feature type="domain" description="Inhibitor I9" evidence="9">
    <location>
        <begin position="56"/>
        <end position="133"/>
    </location>
</feature>
<dbReference type="CDD" id="cd04077">
    <property type="entry name" value="Peptidases_S8_PCSK9_ProteinaseK_like"/>
    <property type="match status" value="1"/>
</dbReference>
<protein>
    <submittedName>
        <fullName evidence="10">Uncharacterized protein</fullName>
    </submittedName>
</protein>
<comment type="similarity">
    <text evidence="1 5 6">Belongs to the peptidase S8 family.</text>
</comment>
<dbReference type="PROSITE" id="PS00136">
    <property type="entry name" value="SUBTILASE_ASP"/>
    <property type="match status" value="1"/>
</dbReference>
<dbReference type="InterPro" id="IPR037045">
    <property type="entry name" value="S8pro/Inhibitor_I9_sf"/>
</dbReference>
<feature type="chain" id="PRO_5022232726" evidence="7">
    <location>
        <begin position="24"/>
        <end position="527"/>
    </location>
</feature>
<dbReference type="Pfam" id="PF05922">
    <property type="entry name" value="Inhibitor_I9"/>
    <property type="match status" value="1"/>
</dbReference>
<dbReference type="SUPFAM" id="SSF54897">
    <property type="entry name" value="Protease propeptides/inhibitors"/>
    <property type="match status" value="1"/>
</dbReference>
<evidence type="ECO:0000256" key="3">
    <source>
        <dbReference type="ARBA" id="ARBA00022801"/>
    </source>
</evidence>
<dbReference type="EMBL" id="BJXB01000015">
    <property type="protein sequence ID" value="GEM47741.1"/>
    <property type="molecule type" value="Genomic_DNA"/>
</dbReference>
<dbReference type="InterPro" id="IPR050131">
    <property type="entry name" value="Peptidase_S8_subtilisin-like"/>
</dbReference>
<dbReference type="Gene3D" id="3.30.70.80">
    <property type="entry name" value="Peptidase S8 propeptide/proteinase inhibitor I9"/>
    <property type="match status" value="1"/>
</dbReference>
<name>A0A511N5R0_DEIC1</name>
<dbReference type="Pfam" id="PF00082">
    <property type="entry name" value="Peptidase_S8"/>
    <property type="match status" value="1"/>
</dbReference>
<dbReference type="PROSITE" id="PS00137">
    <property type="entry name" value="SUBTILASE_HIS"/>
    <property type="match status" value="1"/>
</dbReference>
<dbReference type="InterPro" id="IPR023827">
    <property type="entry name" value="Peptidase_S8_Asp-AS"/>
</dbReference>
<reference evidence="10 11" key="1">
    <citation type="submission" date="2019-07" db="EMBL/GenBank/DDBJ databases">
        <title>Whole genome shotgun sequence of Deinococcus cellulosilyticus NBRC 106333.</title>
        <authorList>
            <person name="Hosoyama A."/>
            <person name="Uohara A."/>
            <person name="Ohji S."/>
            <person name="Ichikawa N."/>
        </authorList>
    </citation>
    <scope>NUCLEOTIDE SEQUENCE [LARGE SCALE GENOMIC DNA]</scope>
    <source>
        <strain evidence="10 11">NBRC 106333</strain>
    </source>
</reference>
<dbReference type="InterPro" id="IPR022398">
    <property type="entry name" value="Peptidase_S8_His-AS"/>
</dbReference>
<dbReference type="PROSITE" id="PS51892">
    <property type="entry name" value="SUBTILASE"/>
    <property type="match status" value="1"/>
</dbReference>
<dbReference type="PRINTS" id="PR00723">
    <property type="entry name" value="SUBTILISIN"/>
</dbReference>
<dbReference type="GO" id="GO:0005615">
    <property type="term" value="C:extracellular space"/>
    <property type="evidence" value="ECO:0007669"/>
    <property type="project" value="TreeGrafter"/>
</dbReference>
<dbReference type="OrthoDB" id="9798386at2"/>
<dbReference type="PROSITE" id="PS00138">
    <property type="entry name" value="SUBTILASE_SER"/>
    <property type="match status" value="1"/>
</dbReference>
<dbReference type="InterPro" id="IPR036852">
    <property type="entry name" value="Peptidase_S8/S53_dom_sf"/>
</dbReference>
<proteinExistence type="inferred from homology"/>
<evidence type="ECO:0000313" key="11">
    <source>
        <dbReference type="Proteomes" id="UP000321306"/>
    </source>
</evidence>
<dbReference type="InterPro" id="IPR015500">
    <property type="entry name" value="Peptidase_S8_subtilisin-rel"/>
</dbReference>
<dbReference type="RefSeq" id="WP_146886237.1">
    <property type="nucleotide sequence ID" value="NZ_BJXB01000015.1"/>
</dbReference>
<keyword evidence="2 5" id="KW-0645">Protease</keyword>
<keyword evidence="4 5" id="KW-0720">Serine protease</keyword>
<dbReference type="InterPro" id="IPR023828">
    <property type="entry name" value="Peptidase_S8_Ser-AS"/>
</dbReference>
<dbReference type="Gene3D" id="2.60.120.380">
    <property type="match status" value="1"/>
</dbReference>
<dbReference type="InterPro" id="IPR034193">
    <property type="entry name" value="PCSK9_ProteinaseK-like"/>
</dbReference>
<dbReference type="FunFam" id="3.40.50.200:FF:000014">
    <property type="entry name" value="Proteinase K"/>
    <property type="match status" value="1"/>
</dbReference>
<dbReference type="InterPro" id="IPR010259">
    <property type="entry name" value="S8pro/Inhibitor_I9"/>
</dbReference>
<feature type="active site" description="Charge relay system" evidence="5">
    <location>
        <position position="175"/>
    </location>
</feature>
<evidence type="ECO:0000256" key="5">
    <source>
        <dbReference type="PROSITE-ProRule" id="PRU01240"/>
    </source>
</evidence>
<feature type="domain" description="Peptidase S8/S53" evidence="8">
    <location>
        <begin position="166"/>
        <end position="397"/>
    </location>
</feature>
<evidence type="ECO:0000313" key="10">
    <source>
        <dbReference type="EMBL" id="GEM47741.1"/>
    </source>
</evidence>
<feature type="active site" description="Charge relay system" evidence="5">
    <location>
        <position position="358"/>
    </location>
</feature>
<dbReference type="PROSITE" id="PS51257">
    <property type="entry name" value="PROKAR_LIPOPROTEIN"/>
    <property type="match status" value="1"/>
</dbReference>
<dbReference type="Gene3D" id="3.40.50.200">
    <property type="entry name" value="Peptidase S8/S53 domain"/>
    <property type="match status" value="1"/>
</dbReference>
<dbReference type="Proteomes" id="UP000321306">
    <property type="component" value="Unassembled WGS sequence"/>
</dbReference>
<evidence type="ECO:0000256" key="2">
    <source>
        <dbReference type="ARBA" id="ARBA00022670"/>
    </source>
</evidence>
<dbReference type="PANTHER" id="PTHR43806">
    <property type="entry name" value="PEPTIDASE S8"/>
    <property type="match status" value="1"/>
</dbReference>
<keyword evidence="3 5" id="KW-0378">Hydrolase</keyword>
<dbReference type="AlphaFoldDB" id="A0A511N5R0"/>
<evidence type="ECO:0000256" key="7">
    <source>
        <dbReference type="SAM" id="SignalP"/>
    </source>
</evidence>
<evidence type="ECO:0000256" key="6">
    <source>
        <dbReference type="RuleBase" id="RU003355"/>
    </source>
</evidence>
<accession>A0A511N5R0</accession>
<keyword evidence="11" id="KW-1185">Reference proteome</keyword>
<evidence type="ECO:0000259" key="8">
    <source>
        <dbReference type="Pfam" id="PF00082"/>
    </source>
</evidence>
<dbReference type="GO" id="GO:0006508">
    <property type="term" value="P:proteolysis"/>
    <property type="evidence" value="ECO:0007669"/>
    <property type="project" value="UniProtKB-KW"/>
</dbReference>
<feature type="signal peptide" evidence="7">
    <location>
        <begin position="1"/>
        <end position="23"/>
    </location>
</feature>
<organism evidence="10 11">
    <name type="scientific">Deinococcus cellulosilyticus (strain DSM 18568 / NBRC 106333 / KACC 11606 / 5516J-15)</name>
    <dbReference type="NCBI Taxonomy" id="1223518"/>
    <lineage>
        <taxon>Bacteria</taxon>
        <taxon>Thermotogati</taxon>
        <taxon>Deinococcota</taxon>
        <taxon>Deinococci</taxon>
        <taxon>Deinococcales</taxon>
        <taxon>Deinococcaceae</taxon>
        <taxon>Deinococcus</taxon>
    </lineage>
</organism>
<evidence type="ECO:0000256" key="4">
    <source>
        <dbReference type="ARBA" id="ARBA00022825"/>
    </source>
</evidence>
<evidence type="ECO:0000256" key="1">
    <source>
        <dbReference type="ARBA" id="ARBA00011073"/>
    </source>
</evidence>
<comment type="caution">
    <text evidence="10">The sequence shown here is derived from an EMBL/GenBank/DDBJ whole genome shotgun (WGS) entry which is preliminary data.</text>
</comment>
<dbReference type="InterPro" id="IPR000209">
    <property type="entry name" value="Peptidase_S8/S53_dom"/>
</dbReference>
<dbReference type="SUPFAM" id="SSF52743">
    <property type="entry name" value="Subtilisin-like"/>
    <property type="match status" value="1"/>
</dbReference>
<evidence type="ECO:0000259" key="9">
    <source>
        <dbReference type="Pfam" id="PF05922"/>
    </source>
</evidence>
<feature type="active site" description="Charge relay system" evidence="5">
    <location>
        <position position="208"/>
    </location>
</feature>
<dbReference type="GO" id="GO:0004252">
    <property type="term" value="F:serine-type endopeptidase activity"/>
    <property type="evidence" value="ECO:0007669"/>
    <property type="project" value="UniProtKB-UniRule"/>
</dbReference>
<sequence>MLTKRTLGCVALALLLGACGTQTLPPTSDLPLPKVTTGEKKAPVLEVDPASAVPQKYIVVLKKPEAGVASQGISKLTREGIVQKLGIAQLGRQVEKVYTDALYGFSAKLSAEQLEALSRNPQVSYIQPVQRVHKQATQSSPPSWGLDRIDQRDLPLNNSYTYATDGSGVTAYVVDTGIQVSHSNFGGRASVGIDTVGDGKNGIDCDGHGTHVAGIIGSNSYGVAKAVKLVSVRVLDCEGSGTMDGVIQGIDWVVKNARKPAVVNISLGSEADAALDQAVKNAIQSGLTVVLASGNQNENACNYSPARVPEAITVGATDSGDKRTYFSNYGSCVDLFAPGLDITSTVLNNKTDSYSGTSMASPHVSGAAALYLASNTSATPAQVTAALLGNTTPNKVLDPQGTPNKLLYIGNSPVTTTPPPTNTGPCSGANCTTYTGKFNAAGEYYFPPANDYFEYGGGTLKAWLKGPSGTDFDLYLYKWNGSDWDVVGLSESPTSEESITYTATSGYYIWLVTSYQGTGSYTFWMQK</sequence>
<dbReference type="PANTHER" id="PTHR43806:SF11">
    <property type="entry name" value="CEREVISIN-RELATED"/>
    <property type="match status" value="1"/>
</dbReference>